<evidence type="ECO:0000313" key="3">
    <source>
        <dbReference type="Proteomes" id="UP000054279"/>
    </source>
</evidence>
<reference evidence="2 3" key="1">
    <citation type="submission" date="2014-06" db="EMBL/GenBank/DDBJ databases">
        <title>Evolutionary Origins and Diversification of the Mycorrhizal Mutualists.</title>
        <authorList>
            <consortium name="DOE Joint Genome Institute"/>
            <consortium name="Mycorrhizal Genomics Consortium"/>
            <person name="Kohler A."/>
            <person name="Kuo A."/>
            <person name="Nagy L.G."/>
            <person name="Floudas D."/>
            <person name="Copeland A."/>
            <person name="Barry K.W."/>
            <person name="Cichocki N."/>
            <person name="Veneault-Fourrey C."/>
            <person name="LaButti K."/>
            <person name="Lindquist E.A."/>
            <person name="Lipzen A."/>
            <person name="Lundell T."/>
            <person name="Morin E."/>
            <person name="Murat C."/>
            <person name="Riley R."/>
            <person name="Ohm R."/>
            <person name="Sun H."/>
            <person name="Tunlid A."/>
            <person name="Henrissat B."/>
            <person name="Grigoriev I.V."/>
            <person name="Hibbett D.S."/>
            <person name="Martin F."/>
        </authorList>
    </citation>
    <scope>NUCLEOTIDE SEQUENCE [LARGE SCALE GENOMIC DNA]</scope>
    <source>
        <strain evidence="2 3">SS14</strain>
    </source>
</reference>
<organism evidence="2 3">
    <name type="scientific">Sphaerobolus stellatus (strain SS14)</name>
    <dbReference type="NCBI Taxonomy" id="990650"/>
    <lineage>
        <taxon>Eukaryota</taxon>
        <taxon>Fungi</taxon>
        <taxon>Dikarya</taxon>
        <taxon>Basidiomycota</taxon>
        <taxon>Agaricomycotina</taxon>
        <taxon>Agaricomycetes</taxon>
        <taxon>Phallomycetidae</taxon>
        <taxon>Geastrales</taxon>
        <taxon>Sphaerobolaceae</taxon>
        <taxon>Sphaerobolus</taxon>
    </lineage>
</organism>
<dbReference type="HOGENOM" id="CLU_428384_0_0_1"/>
<dbReference type="OrthoDB" id="2424330at2759"/>
<keyword evidence="3" id="KW-1185">Reference proteome</keyword>
<protein>
    <submittedName>
        <fullName evidence="2">Uncharacterized protein</fullName>
    </submittedName>
</protein>
<name>A0A0C9VLE0_SPHS4</name>
<dbReference type="EMBL" id="KN837129">
    <property type="protein sequence ID" value="KIJ42547.1"/>
    <property type="molecule type" value="Genomic_DNA"/>
</dbReference>
<dbReference type="Proteomes" id="UP000054279">
    <property type="component" value="Unassembled WGS sequence"/>
</dbReference>
<proteinExistence type="predicted"/>
<dbReference type="AlphaFoldDB" id="A0A0C9VLE0"/>
<gene>
    <name evidence="2" type="ORF">M422DRAFT_254326</name>
</gene>
<sequence length="639" mass="71803">MGDSKGGHPNTSCFLFTALASAFGNPVICYQSKISCCSIKRCDFRGPSHPVHALSVPLEEATRQTFEKTLAFYSVLISKGCHGFLKEMIEDGLALPVIEEDSYDFLNPAPAMDSRSKPTHRCKGDLLLAYGSDGSPFINSLHGDMGVLAQLDLQALYQGYGPLMSCNFVAGRREQWQLCPNFHRHPDETLREVYFPNGTGLQGAMALFEKQKLLPREEQYVRHVETFHLSNHKPFTIIICMLPAMSKLLMRTLRPTINTSFKRAAGYEEFELEAWFLSAMKSFVCCQCFTTSQSATAHLFLFRHIFKIPQEDTGRQIQFRHIHGVGFEVVAADAHRGQAQGLGKYLCEISHELTCTWTYECACPLQRLNEYDHLHHCLSICTNHVGQGIHKLGNAVTEDVKKAMYSLMSALPLNHVDATIALIYKGGIKAVAWMDDKITSKFGLQAIYQPASKIPLHIWQAAPSAIMRGLQYDLRALEAIKLFLEIGIYQRDQLPTLSFRSDRSVLRCVTSQKRKLDVIDSDLQETHKHLEDVSKAIVEAEVSPTKTLPKWRRVKGSPIKAKHTLSQLYSLREEIQAKANVLHNKSSGSIPQFNSQEFPNYLSPSQFNPANSGVLHSLSRGEPSHGSNQEQAAEYQIEW</sequence>
<evidence type="ECO:0000313" key="2">
    <source>
        <dbReference type="EMBL" id="KIJ42547.1"/>
    </source>
</evidence>
<feature type="region of interest" description="Disordered" evidence="1">
    <location>
        <begin position="612"/>
        <end position="639"/>
    </location>
</feature>
<evidence type="ECO:0000256" key="1">
    <source>
        <dbReference type="SAM" id="MobiDB-lite"/>
    </source>
</evidence>
<accession>A0A0C9VLE0</accession>